<dbReference type="EMBL" id="JAACFV010000041">
    <property type="protein sequence ID" value="KAF7509476.1"/>
    <property type="molecule type" value="Genomic_DNA"/>
</dbReference>
<comment type="caution">
    <text evidence="1">The sequence shown here is derived from an EMBL/GenBank/DDBJ whole genome shotgun (WGS) entry which is preliminary data.</text>
</comment>
<organism evidence="1 2">
    <name type="scientific">Endocarpon pusillum</name>
    <dbReference type="NCBI Taxonomy" id="364733"/>
    <lineage>
        <taxon>Eukaryota</taxon>
        <taxon>Fungi</taxon>
        <taxon>Dikarya</taxon>
        <taxon>Ascomycota</taxon>
        <taxon>Pezizomycotina</taxon>
        <taxon>Eurotiomycetes</taxon>
        <taxon>Chaetothyriomycetidae</taxon>
        <taxon>Verrucariales</taxon>
        <taxon>Verrucariaceae</taxon>
        <taxon>Endocarpon</taxon>
    </lineage>
</organism>
<dbReference type="Proteomes" id="UP000606974">
    <property type="component" value="Unassembled WGS sequence"/>
</dbReference>
<reference evidence="1" key="1">
    <citation type="submission" date="2020-02" db="EMBL/GenBank/DDBJ databases">
        <authorList>
            <person name="Palmer J.M."/>
        </authorList>
    </citation>
    <scope>NUCLEOTIDE SEQUENCE</scope>
    <source>
        <strain evidence="1">EPUS1.4</strain>
        <tissue evidence="1">Thallus</tissue>
    </source>
</reference>
<evidence type="ECO:0000313" key="2">
    <source>
        <dbReference type="Proteomes" id="UP000606974"/>
    </source>
</evidence>
<accession>A0A8H7ALX6</accession>
<protein>
    <submittedName>
        <fullName evidence="1">Uncharacterized protein</fullName>
    </submittedName>
</protein>
<evidence type="ECO:0000313" key="1">
    <source>
        <dbReference type="EMBL" id="KAF7509476.1"/>
    </source>
</evidence>
<name>A0A8H7ALX6_9EURO</name>
<dbReference type="AlphaFoldDB" id="A0A8H7ALX6"/>
<sequence>MDLSPICCAVMERLSEREKMLPRLITVDIMEAGLTVRNLKVGAGNTGALRVLVREERSRLAPCPIRAHAESPLVAIGEMEIKSSSMFLTRQGQT</sequence>
<gene>
    <name evidence="1" type="ORF">GJ744_008039</name>
</gene>
<proteinExistence type="predicted"/>
<keyword evidence="2" id="KW-1185">Reference proteome</keyword>